<sequence length="119" mass="12966">MWRKGGTGKASGEVPVVQPWECMTPEMSPANGFHRLLPLVLFLLYSCVPACALLSCPKFCGSSIHIFGVQSPIITVNVCPIISSHQFISSQLLEFCGFHFRFLPFLPHLGPGCAGLHPL</sequence>
<accession>A0A7S4FYU2</accession>
<dbReference type="EMBL" id="HBJA01088463">
    <property type="protein sequence ID" value="CAE0819651.1"/>
    <property type="molecule type" value="Transcribed_RNA"/>
</dbReference>
<protein>
    <submittedName>
        <fullName evidence="1">Uncharacterized protein</fullName>
    </submittedName>
</protein>
<dbReference type="AlphaFoldDB" id="A0A7S4FYU2"/>
<reference evidence="1" key="1">
    <citation type="submission" date="2021-01" db="EMBL/GenBank/DDBJ databases">
        <authorList>
            <person name="Corre E."/>
            <person name="Pelletier E."/>
            <person name="Niang G."/>
            <person name="Scheremetjew M."/>
            <person name="Finn R."/>
            <person name="Kale V."/>
            <person name="Holt S."/>
            <person name="Cochrane G."/>
            <person name="Meng A."/>
            <person name="Brown T."/>
            <person name="Cohen L."/>
        </authorList>
    </citation>
    <scope>NUCLEOTIDE SEQUENCE</scope>
    <source>
        <strain evidence="1">CCMP1594</strain>
    </source>
</reference>
<name>A0A7S4FYU2_9EUGL</name>
<organism evidence="1">
    <name type="scientific">Eutreptiella gymnastica</name>
    <dbReference type="NCBI Taxonomy" id="73025"/>
    <lineage>
        <taxon>Eukaryota</taxon>
        <taxon>Discoba</taxon>
        <taxon>Euglenozoa</taxon>
        <taxon>Euglenida</taxon>
        <taxon>Spirocuta</taxon>
        <taxon>Euglenophyceae</taxon>
        <taxon>Eutreptiales</taxon>
        <taxon>Eutreptiaceae</taxon>
        <taxon>Eutreptiella</taxon>
    </lineage>
</organism>
<evidence type="ECO:0000313" key="1">
    <source>
        <dbReference type="EMBL" id="CAE0819651.1"/>
    </source>
</evidence>
<gene>
    <name evidence="1" type="ORF">EGYM00163_LOCUS30821</name>
</gene>
<proteinExistence type="predicted"/>